<keyword evidence="2" id="KW-0812">Transmembrane</keyword>
<organism evidence="3 4">
    <name type="scientific">Massilia psychrophila</name>
    <dbReference type="NCBI Taxonomy" id="1603353"/>
    <lineage>
        <taxon>Bacteria</taxon>
        <taxon>Pseudomonadati</taxon>
        <taxon>Pseudomonadota</taxon>
        <taxon>Betaproteobacteria</taxon>
        <taxon>Burkholderiales</taxon>
        <taxon>Oxalobacteraceae</taxon>
        <taxon>Telluria group</taxon>
        <taxon>Massilia</taxon>
    </lineage>
</organism>
<keyword evidence="2" id="KW-0472">Membrane</keyword>
<dbReference type="AlphaFoldDB" id="A0A2G8SZ32"/>
<sequence length="802" mass="85539">MLTSKSFRTSYIMIAIMTIYFSLSFGIVAGQAQDTSSPDLLRAKALNMGINSLKTVKVADAPTFKQFVVDRTKLQQLGKALFWDQQVGSDGQSCASCHFHAGADNRSKNQVNPGFRSSLIAGGDTVFGQTSRGKLTPNYQLTLDDFPFHKLQDPNNRNSLVLSDTNDVVSSQGSFNVDFRGFGLSANDIGIPVAGVFKDPATGAMVRNVEPRNTPTVINAALNHRNFWDGRGRNEFNGVNPLGSLDAEKIVKITSVNSVVFVQTRISNSSGASQAVGPPLSALEMSFSGRTFPLIGRKLLNRTPLAGQNVALNDSVLGSGLTTGEGLKVKYVDLVRGAFDPTWWNAPLGWVVDLADQANPELVKLPDGAKPSSTQFTVMEYNFGLFMGMAVNEYEKLLIANDSRFDQFMEGDNSRLSPQEQQGLRIYLGSGKCINCHGGAEMTNASLRRVQGFEVLERMIMGNDRVAVYDNGFYNIGVRPTKEDMGVGATIGSKNRPLSNSRAFQKCVNDALTANPSLSLAQANDSCGVPRMLARPAEAAKLLAKAAAQVGNPQQAIILLNQANALISSAPPDLVQGSCKLAKNPALPCPVLPDGSGVQMDGALDVLAKFSIDPAVLTAAASLLPDPVSPGAASSLLAPPLGRNERVAVDGAFKTPTARNVELTAPYFHNGGTATLDQLVDFYNRGGDFAVQNQDNLDPDIQPLGLSIQDKADLVAFLRALTDERVRFDKAPFDHPSLNLPNGGSAASYNPAYSFGAGSPVPIMDDRVTLPAAGALGTVRLGTPNTPYANFPDPLTPPSPSR</sequence>
<dbReference type="GO" id="GO:0009055">
    <property type="term" value="F:electron transfer activity"/>
    <property type="evidence" value="ECO:0007669"/>
    <property type="project" value="InterPro"/>
</dbReference>
<reference evidence="3 4" key="1">
    <citation type="submission" date="2017-10" db="EMBL/GenBank/DDBJ databases">
        <title>Massilia psychrophilum sp. nov., a novel purple-pigmented bacterium isolated from Tianshan glacier, Xinjiang Municipality, China.</title>
        <authorList>
            <person name="Wang H."/>
        </authorList>
    </citation>
    <scope>NUCLEOTIDE SEQUENCE [LARGE SCALE GENOMIC DNA]</scope>
    <source>
        <strain evidence="3 4">JCM 30813</strain>
    </source>
</reference>
<evidence type="ECO:0000256" key="1">
    <source>
        <dbReference type="SAM" id="MobiDB-lite"/>
    </source>
</evidence>
<dbReference type="GO" id="GO:0004130">
    <property type="term" value="F:cytochrome-c peroxidase activity"/>
    <property type="evidence" value="ECO:0007669"/>
    <property type="project" value="TreeGrafter"/>
</dbReference>
<accession>A0A2G8SZ32</accession>
<dbReference type="OrthoDB" id="9805202at2"/>
<name>A0A2G8SZ32_9BURK</name>
<evidence type="ECO:0000313" key="3">
    <source>
        <dbReference type="EMBL" id="PIL38708.1"/>
    </source>
</evidence>
<dbReference type="PANTHER" id="PTHR30600">
    <property type="entry name" value="CYTOCHROME C PEROXIDASE-RELATED"/>
    <property type="match status" value="1"/>
</dbReference>
<dbReference type="GO" id="GO:0020037">
    <property type="term" value="F:heme binding"/>
    <property type="evidence" value="ECO:0007669"/>
    <property type="project" value="InterPro"/>
</dbReference>
<gene>
    <name evidence="3" type="ORF">CR103_16335</name>
</gene>
<dbReference type="InterPro" id="IPR036909">
    <property type="entry name" value="Cyt_c-like_dom_sf"/>
</dbReference>
<dbReference type="Gene3D" id="1.10.760.10">
    <property type="entry name" value="Cytochrome c-like domain"/>
    <property type="match status" value="3"/>
</dbReference>
<protein>
    <submittedName>
        <fullName evidence="3">Uncharacterized protein</fullName>
    </submittedName>
</protein>
<proteinExistence type="predicted"/>
<dbReference type="EMBL" id="PDOB01000030">
    <property type="protein sequence ID" value="PIL38708.1"/>
    <property type="molecule type" value="Genomic_DNA"/>
</dbReference>
<dbReference type="SUPFAM" id="SSF46626">
    <property type="entry name" value="Cytochrome c"/>
    <property type="match status" value="2"/>
</dbReference>
<dbReference type="RefSeq" id="WP_099917020.1">
    <property type="nucleotide sequence ID" value="NZ_BMHS01000027.1"/>
</dbReference>
<evidence type="ECO:0000313" key="4">
    <source>
        <dbReference type="Proteomes" id="UP000228593"/>
    </source>
</evidence>
<keyword evidence="4" id="KW-1185">Reference proteome</keyword>
<evidence type="ECO:0000256" key="2">
    <source>
        <dbReference type="SAM" id="Phobius"/>
    </source>
</evidence>
<dbReference type="InterPro" id="IPR051395">
    <property type="entry name" value="Cytochrome_c_Peroxidase/MauG"/>
</dbReference>
<feature type="transmembrane region" description="Helical" evidence="2">
    <location>
        <begin position="12"/>
        <end position="32"/>
    </location>
</feature>
<feature type="region of interest" description="Disordered" evidence="1">
    <location>
        <begin position="781"/>
        <end position="802"/>
    </location>
</feature>
<keyword evidence="2" id="KW-1133">Transmembrane helix</keyword>
<comment type="caution">
    <text evidence="3">The sequence shown here is derived from an EMBL/GenBank/DDBJ whole genome shotgun (WGS) entry which is preliminary data.</text>
</comment>
<dbReference type="Proteomes" id="UP000228593">
    <property type="component" value="Unassembled WGS sequence"/>
</dbReference>